<evidence type="ECO:0000313" key="8">
    <source>
        <dbReference type="Proteomes" id="UP000585474"/>
    </source>
</evidence>
<dbReference type="EMBL" id="BJWL01000015">
    <property type="protein sequence ID" value="GFZ02764.1"/>
    <property type="molecule type" value="Genomic_DNA"/>
</dbReference>
<keyword evidence="8" id="KW-1185">Reference proteome</keyword>
<dbReference type="PANTHER" id="PTHR10353:SF297">
    <property type="entry name" value="VICIANIN HYDROLASE-LIKE"/>
    <property type="match status" value="1"/>
</dbReference>
<dbReference type="Proteomes" id="UP000585474">
    <property type="component" value="Unassembled WGS sequence"/>
</dbReference>
<feature type="chain" id="PRO_5029718379" evidence="6">
    <location>
        <begin position="26"/>
        <end position="413"/>
    </location>
</feature>
<dbReference type="AlphaFoldDB" id="A0A7J0FW01"/>
<evidence type="ECO:0000256" key="2">
    <source>
        <dbReference type="ARBA" id="ARBA00022801"/>
    </source>
</evidence>
<evidence type="ECO:0000256" key="4">
    <source>
        <dbReference type="RuleBase" id="RU003690"/>
    </source>
</evidence>
<protein>
    <submittedName>
        <fullName evidence="7">Thioglucoside glucohydrolase 1</fullName>
    </submittedName>
</protein>
<name>A0A7J0FW01_9ERIC</name>
<gene>
    <name evidence="7" type="ORF">Acr_15g0013720</name>
</gene>
<proteinExistence type="inferred from homology"/>
<dbReference type="GO" id="GO:0008422">
    <property type="term" value="F:beta-glucosidase activity"/>
    <property type="evidence" value="ECO:0007669"/>
    <property type="project" value="TreeGrafter"/>
</dbReference>
<accession>A0A7J0FW01</accession>
<evidence type="ECO:0000256" key="6">
    <source>
        <dbReference type="SAM" id="SignalP"/>
    </source>
</evidence>
<dbReference type="InterPro" id="IPR033132">
    <property type="entry name" value="GH_1_N_CS"/>
</dbReference>
<dbReference type="InterPro" id="IPR018120">
    <property type="entry name" value="Glyco_hydro_1_AS"/>
</dbReference>
<keyword evidence="6" id="KW-0732">Signal</keyword>
<organism evidence="7 8">
    <name type="scientific">Actinidia rufa</name>
    <dbReference type="NCBI Taxonomy" id="165716"/>
    <lineage>
        <taxon>Eukaryota</taxon>
        <taxon>Viridiplantae</taxon>
        <taxon>Streptophyta</taxon>
        <taxon>Embryophyta</taxon>
        <taxon>Tracheophyta</taxon>
        <taxon>Spermatophyta</taxon>
        <taxon>Magnoliopsida</taxon>
        <taxon>eudicotyledons</taxon>
        <taxon>Gunneridae</taxon>
        <taxon>Pentapetalae</taxon>
        <taxon>asterids</taxon>
        <taxon>Ericales</taxon>
        <taxon>Actinidiaceae</taxon>
        <taxon>Actinidia</taxon>
    </lineage>
</organism>
<dbReference type="PROSITE" id="PS00572">
    <property type="entry name" value="GLYCOSYL_HYDROL_F1_1"/>
    <property type="match status" value="1"/>
</dbReference>
<dbReference type="Pfam" id="PF00232">
    <property type="entry name" value="Glyco_hydro_1"/>
    <property type="match status" value="3"/>
</dbReference>
<dbReference type="InterPro" id="IPR017853">
    <property type="entry name" value="GH"/>
</dbReference>
<evidence type="ECO:0000256" key="3">
    <source>
        <dbReference type="PROSITE-ProRule" id="PRU10055"/>
    </source>
</evidence>
<dbReference type="PROSITE" id="PS00653">
    <property type="entry name" value="GLYCOSYL_HYDROL_F1_2"/>
    <property type="match status" value="1"/>
</dbReference>
<reference evidence="7 8" key="1">
    <citation type="submission" date="2019-07" db="EMBL/GenBank/DDBJ databases">
        <title>De Novo Assembly of kiwifruit Actinidia rufa.</title>
        <authorList>
            <person name="Sugita-Konishi S."/>
            <person name="Sato K."/>
            <person name="Mori E."/>
            <person name="Abe Y."/>
            <person name="Kisaki G."/>
            <person name="Hamano K."/>
            <person name="Suezawa K."/>
            <person name="Otani M."/>
            <person name="Fukuda T."/>
            <person name="Manabe T."/>
            <person name="Gomi K."/>
            <person name="Tabuchi M."/>
            <person name="Akimitsu K."/>
            <person name="Kataoka I."/>
        </authorList>
    </citation>
    <scope>NUCLEOTIDE SEQUENCE [LARGE SCALE GENOMIC DNA]</scope>
    <source>
        <strain evidence="8">cv. Fuchu</strain>
    </source>
</reference>
<keyword evidence="2 5" id="KW-0378">Hydrolase</keyword>
<dbReference type="PANTHER" id="PTHR10353">
    <property type="entry name" value="GLYCOSYL HYDROLASE"/>
    <property type="match status" value="1"/>
</dbReference>
<dbReference type="Gene3D" id="3.20.20.80">
    <property type="entry name" value="Glycosidases"/>
    <property type="match status" value="3"/>
</dbReference>
<evidence type="ECO:0000256" key="5">
    <source>
        <dbReference type="RuleBase" id="RU004468"/>
    </source>
</evidence>
<keyword evidence="5" id="KW-0326">Glycosidase</keyword>
<sequence>MAMAINRGLLFLFCLLALATTKAASQKAPPLGRSNFPKDFVFGAGSAAYQFEGGAFIDGKGDSIWDTFTHEHPEGRVSGGVNPLGVKYYNNLIDEIMANGMVPYVTIFHWDLPQVLEDEYGGFRNKKIVDDFRDYAEFLFQTFGDRVKHWFTLNEPYTYSYFGYGTGTMAPGRCSNYIGNCTAGDSATEPYIVTHHLILSHGAAVKLYREKYKPSQKGEIGVTLVTAWFVPTTLTTASERAARRALDFMFGCMTTDNHANLTCKLKTCSLINLSLLCAHKPVFSFAATALNWLYVYPKGIRALMLYLRDNYGNPPIYITENGIAEANNSTLPVKEALKDKDRIEYLYGHLFYLSKAIEEGANVKGYFMWAFMDDFEWDAGFSVRFGLYYIDYSDGLKRYPKYSAYWYKKFLQT</sequence>
<feature type="signal peptide" evidence="6">
    <location>
        <begin position="1"/>
        <end position="25"/>
    </location>
</feature>
<dbReference type="InterPro" id="IPR001360">
    <property type="entry name" value="Glyco_hydro_1"/>
</dbReference>
<comment type="similarity">
    <text evidence="1 4">Belongs to the glycosyl hydrolase 1 family.</text>
</comment>
<evidence type="ECO:0000256" key="1">
    <source>
        <dbReference type="ARBA" id="ARBA00010838"/>
    </source>
</evidence>
<comment type="caution">
    <text evidence="7">The sequence shown here is derived from an EMBL/GenBank/DDBJ whole genome shotgun (WGS) entry which is preliminary data.</text>
</comment>
<dbReference type="SUPFAM" id="SSF51445">
    <property type="entry name" value="(Trans)glycosidases"/>
    <property type="match status" value="1"/>
</dbReference>
<feature type="active site" description="Nucleophile" evidence="3">
    <location>
        <position position="320"/>
    </location>
</feature>
<dbReference type="PRINTS" id="PR00131">
    <property type="entry name" value="GLHYDRLASE1"/>
</dbReference>
<dbReference type="OrthoDB" id="65569at2759"/>
<dbReference type="GO" id="GO:0005975">
    <property type="term" value="P:carbohydrate metabolic process"/>
    <property type="evidence" value="ECO:0007669"/>
    <property type="project" value="InterPro"/>
</dbReference>
<evidence type="ECO:0000313" key="7">
    <source>
        <dbReference type="EMBL" id="GFZ02764.1"/>
    </source>
</evidence>